<proteinExistence type="predicted"/>
<organism evidence="1">
    <name type="scientific">Cucumis melo</name>
    <name type="common">Muskmelon</name>
    <dbReference type="NCBI Taxonomy" id="3656"/>
    <lineage>
        <taxon>Eukaryota</taxon>
        <taxon>Viridiplantae</taxon>
        <taxon>Streptophyta</taxon>
        <taxon>Embryophyta</taxon>
        <taxon>Tracheophyta</taxon>
        <taxon>Spermatophyta</taxon>
        <taxon>Magnoliopsida</taxon>
        <taxon>eudicotyledons</taxon>
        <taxon>Gunneridae</taxon>
        <taxon>Pentapetalae</taxon>
        <taxon>rosids</taxon>
        <taxon>fabids</taxon>
        <taxon>Cucurbitales</taxon>
        <taxon>Cucurbitaceae</taxon>
        <taxon>Benincaseae</taxon>
        <taxon>Cucumis</taxon>
    </lineage>
</organism>
<sequence length="58" mass="6847">MGRRVEDTRSQMKMRLAEKERPVRFGVFRQRRMEVHTTVKVMEDGWLTSSKGGKTTHP</sequence>
<dbReference type="EnsemblPlants" id="MELO3C002820.2.1">
    <property type="protein sequence ID" value="MELO3C002820.2.1"/>
    <property type="gene ID" value="MELO3C002820.2"/>
</dbReference>
<evidence type="ECO:0000313" key="1">
    <source>
        <dbReference type="EnsemblPlants" id="MELO3C002820.2.1"/>
    </source>
</evidence>
<dbReference type="Gramene" id="MELO3C002820.2.1">
    <property type="protein sequence ID" value="MELO3C002820.2.1"/>
    <property type="gene ID" value="MELO3C002820.2"/>
</dbReference>
<protein>
    <submittedName>
        <fullName evidence="1">Uncharacterized protein</fullName>
    </submittedName>
</protein>
<name>A0A9I9CFK7_CUCME</name>
<reference evidence="1" key="1">
    <citation type="submission" date="2023-03" db="UniProtKB">
        <authorList>
            <consortium name="EnsemblPlants"/>
        </authorList>
    </citation>
    <scope>IDENTIFICATION</scope>
</reference>
<dbReference type="AlphaFoldDB" id="A0A9I9CFK7"/>
<accession>A0A9I9CFK7</accession>